<feature type="region of interest" description="Disordered" evidence="1">
    <location>
        <begin position="1"/>
        <end position="20"/>
    </location>
</feature>
<dbReference type="EMBL" id="JABAYA010000053">
    <property type="protein sequence ID" value="KAF7727593.1"/>
    <property type="molecule type" value="Genomic_DNA"/>
</dbReference>
<comment type="caution">
    <text evidence="2">The sequence shown here is derived from an EMBL/GenBank/DDBJ whole genome shotgun (WGS) entry which is preliminary data.</text>
</comment>
<evidence type="ECO:0000313" key="2">
    <source>
        <dbReference type="EMBL" id="KAF7727593.1"/>
    </source>
</evidence>
<gene>
    <name evidence="2" type="ORF">EC973_007354</name>
</gene>
<sequence length="107" mass="11795">MDTNMRISLPSPPSTEKDYINDYNDDIKREKPKLARPNAESTSATASTVTSFFDEAAQILQNCDDTAAATIQVPDFDFIIYDDGATDDINFEAAVPPMNLFPDLDPS</sequence>
<dbReference type="AlphaFoldDB" id="A0A8H7BPY3"/>
<evidence type="ECO:0000256" key="1">
    <source>
        <dbReference type="SAM" id="MobiDB-lite"/>
    </source>
</evidence>
<dbReference type="Proteomes" id="UP000605846">
    <property type="component" value="Unassembled WGS sequence"/>
</dbReference>
<reference evidence="2" key="1">
    <citation type="submission" date="2020-01" db="EMBL/GenBank/DDBJ databases">
        <title>Genome Sequencing of Three Apophysomyces-Like Fungal Strains Confirms a Novel Fungal Genus in the Mucoromycota with divergent Burkholderia-like Endosymbiotic Bacteria.</title>
        <authorList>
            <person name="Stajich J.E."/>
            <person name="Macias A.M."/>
            <person name="Carter-House D."/>
            <person name="Lovett B."/>
            <person name="Kasson L.R."/>
            <person name="Berry K."/>
            <person name="Grigoriev I."/>
            <person name="Chang Y."/>
            <person name="Spatafora J."/>
            <person name="Kasson M.T."/>
        </authorList>
    </citation>
    <scope>NUCLEOTIDE SEQUENCE</scope>
    <source>
        <strain evidence="2">NRRL A-21654</strain>
    </source>
</reference>
<accession>A0A8H7BPY3</accession>
<protein>
    <submittedName>
        <fullName evidence="2">Uncharacterized protein</fullName>
    </submittedName>
</protein>
<name>A0A8H7BPY3_9FUNG</name>
<evidence type="ECO:0000313" key="3">
    <source>
        <dbReference type="Proteomes" id="UP000605846"/>
    </source>
</evidence>
<proteinExistence type="predicted"/>
<organism evidence="2 3">
    <name type="scientific">Apophysomyces ossiformis</name>
    <dbReference type="NCBI Taxonomy" id="679940"/>
    <lineage>
        <taxon>Eukaryota</taxon>
        <taxon>Fungi</taxon>
        <taxon>Fungi incertae sedis</taxon>
        <taxon>Mucoromycota</taxon>
        <taxon>Mucoromycotina</taxon>
        <taxon>Mucoromycetes</taxon>
        <taxon>Mucorales</taxon>
        <taxon>Mucorineae</taxon>
        <taxon>Mucoraceae</taxon>
        <taxon>Apophysomyces</taxon>
    </lineage>
</organism>
<keyword evidence="3" id="KW-1185">Reference proteome</keyword>